<dbReference type="SUPFAM" id="SSF49785">
    <property type="entry name" value="Galactose-binding domain-like"/>
    <property type="match status" value="1"/>
</dbReference>
<accession>A0A0S7XM44</accession>
<dbReference type="EMBL" id="LIZY01000081">
    <property type="protein sequence ID" value="KPJ63554.1"/>
    <property type="molecule type" value="Genomic_DNA"/>
</dbReference>
<evidence type="ECO:0000313" key="1">
    <source>
        <dbReference type="EMBL" id="KPJ63554.1"/>
    </source>
</evidence>
<evidence type="ECO:0000313" key="2">
    <source>
        <dbReference type="Proteomes" id="UP000052020"/>
    </source>
</evidence>
<organism evidence="1 2">
    <name type="scientific">candidate division KD3-62 bacterium DG_56</name>
    <dbReference type="NCBI Taxonomy" id="1704032"/>
    <lineage>
        <taxon>Bacteria</taxon>
        <taxon>candidate division KD3-62</taxon>
    </lineage>
</organism>
<gene>
    <name evidence="1" type="ORF">AMK68_03745</name>
</gene>
<dbReference type="AlphaFoldDB" id="A0A0S7XM44"/>
<name>A0A0S7XM44_9BACT</name>
<sequence length="204" mass="22663">MRLAMAVTAVLIVGGLASGAERPFKNLLTNPGFEAPGGVDGKNRGIALHWQNTDGEWHPGWYDLDDNVRHSGKASQRMAYIRGVSDPFGSVWQFTPEGSVTPGRWYRASVWCRTQGIVDRWGWLRLTVRFMKPGDATAFGEVHAKKIENEPEDWHQVSVTVRAPPEATRIQFLVCHHTESGIVWFDDAEVVEMARTPVGPPGAD</sequence>
<comment type="caution">
    <text evidence="1">The sequence shown here is derived from an EMBL/GenBank/DDBJ whole genome shotgun (WGS) entry which is preliminary data.</text>
</comment>
<proteinExistence type="predicted"/>
<dbReference type="Proteomes" id="UP000052020">
    <property type="component" value="Unassembled WGS sequence"/>
</dbReference>
<dbReference type="InterPro" id="IPR008979">
    <property type="entry name" value="Galactose-bd-like_sf"/>
</dbReference>
<protein>
    <recommendedName>
        <fullName evidence="3">CBM-cenC domain-containing protein</fullName>
    </recommendedName>
</protein>
<evidence type="ECO:0008006" key="3">
    <source>
        <dbReference type="Google" id="ProtNLM"/>
    </source>
</evidence>
<dbReference type="Gene3D" id="2.60.120.260">
    <property type="entry name" value="Galactose-binding domain-like"/>
    <property type="match status" value="1"/>
</dbReference>
<reference evidence="1 2" key="1">
    <citation type="journal article" date="2015" name="Microbiome">
        <title>Genomic resolution of linkages in carbon, nitrogen, and sulfur cycling among widespread estuary sediment bacteria.</title>
        <authorList>
            <person name="Baker B.J."/>
            <person name="Lazar C.S."/>
            <person name="Teske A.P."/>
            <person name="Dick G.J."/>
        </authorList>
    </citation>
    <scope>NUCLEOTIDE SEQUENCE [LARGE SCALE GENOMIC DNA]</scope>
    <source>
        <strain evidence="1">DG_56</strain>
    </source>
</reference>